<dbReference type="RefSeq" id="WP_157355433.1">
    <property type="nucleotide sequence ID" value="NZ_WRPP01000001.1"/>
</dbReference>
<dbReference type="PANTHER" id="PTHR33371">
    <property type="entry name" value="INTERMEMBRANE PHOSPHOLIPID TRANSPORT SYSTEM BINDING PROTEIN MLAD-RELATED"/>
    <property type="match status" value="1"/>
</dbReference>
<evidence type="ECO:0000313" key="3">
    <source>
        <dbReference type="EMBL" id="MVU76709.1"/>
    </source>
</evidence>
<dbReference type="Proteomes" id="UP000466794">
    <property type="component" value="Unassembled WGS sequence"/>
</dbReference>
<organism evidence="3 4">
    <name type="scientific">Nocardia terrae</name>
    <dbReference type="NCBI Taxonomy" id="2675851"/>
    <lineage>
        <taxon>Bacteria</taxon>
        <taxon>Bacillati</taxon>
        <taxon>Actinomycetota</taxon>
        <taxon>Actinomycetes</taxon>
        <taxon>Mycobacteriales</taxon>
        <taxon>Nocardiaceae</taxon>
        <taxon>Nocardia</taxon>
    </lineage>
</organism>
<dbReference type="GO" id="GO:0005576">
    <property type="term" value="C:extracellular region"/>
    <property type="evidence" value="ECO:0007669"/>
    <property type="project" value="TreeGrafter"/>
</dbReference>
<evidence type="ECO:0000256" key="1">
    <source>
        <dbReference type="SAM" id="SignalP"/>
    </source>
</evidence>
<gene>
    <name evidence="3" type="ORF">GPX89_05545</name>
</gene>
<dbReference type="InterPro" id="IPR003399">
    <property type="entry name" value="Mce/MlaD"/>
</dbReference>
<dbReference type="EMBL" id="WRPP01000001">
    <property type="protein sequence ID" value="MVU76709.1"/>
    <property type="molecule type" value="Genomic_DNA"/>
</dbReference>
<feature type="domain" description="Mce/MlaD" evidence="2">
    <location>
        <begin position="42"/>
        <end position="128"/>
    </location>
</feature>
<dbReference type="PANTHER" id="PTHR33371:SF15">
    <property type="entry name" value="LIPOPROTEIN LPRN"/>
    <property type="match status" value="1"/>
</dbReference>
<dbReference type="InterPro" id="IPR052336">
    <property type="entry name" value="MlaD_Phospholipid_Transporter"/>
</dbReference>
<protein>
    <submittedName>
        <fullName evidence="3">MCE family protein</fullName>
    </submittedName>
</protein>
<evidence type="ECO:0000313" key="4">
    <source>
        <dbReference type="Proteomes" id="UP000466794"/>
    </source>
</evidence>
<keyword evidence="1" id="KW-0732">Signal</keyword>
<dbReference type="Pfam" id="PF02470">
    <property type="entry name" value="MlaD"/>
    <property type="match status" value="1"/>
</dbReference>
<reference evidence="3 4" key="1">
    <citation type="submission" date="2019-12" db="EMBL/GenBank/DDBJ databases">
        <title>Nocardia sp. nov. ET3-3 isolated from soil.</title>
        <authorList>
            <person name="Kanchanasin P."/>
            <person name="Tanasupawat S."/>
            <person name="Yuki M."/>
            <person name="Kudo T."/>
        </authorList>
    </citation>
    <scope>NUCLEOTIDE SEQUENCE [LARGE SCALE GENOMIC DNA]</scope>
    <source>
        <strain evidence="3 4">ET3-3</strain>
    </source>
</reference>
<dbReference type="PROSITE" id="PS51257">
    <property type="entry name" value="PROKAR_LIPOPROTEIN"/>
    <property type="match status" value="1"/>
</dbReference>
<keyword evidence="4" id="KW-1185">Reference proteome</keyword>
<evidence type="ECO:0000259" key="2">
    <source>
        <dbReference type="Pfam" id="PF02470"/>
    </source>
</evidence>
<feature type="chain" id="PRO_5039254256" evidence="1">
    <location>
        <begin position="21"/>
        <end position="356"/>
    </location>
</feature>
<comment type="caution">
    <text evidence="3">The sequence shown here is derived from an EMBL/GenBank/DDBJ whole genome shotgun (WGS) entry which is preliminary data.</text>
</comment>
<accession>A0A7K1URD2</accession>
<dbReference type="AlphaFoldDB" id="A0A7K1URD2"/>
<feature type="signal peptide" evidence="1">
    <location>
        <begin position="1"/>
        <end position="20"/>
    </location>
</feature>
<sequence>MKTWRRAGAHVITCIAVLFAATGCDLQPADIPVPGSGVSGPTYALRIEFADVLNLPQGAKVLAGGVRVGQLTRVTLVDPTPATGDRAARAGYAIADIAVSDSVRLPRGTTAELRQDTPLGDVHIALSEPAKSAAGQLEPGATIPIADTTRSPSIEDVLAGLSTFIGSGAVSDFQDIVRKMNGVLPRDPADTAHIAGVLGGDLTDLGDHLNSVDALLNGLQATVDDGLLGNTTQLDGLLTPDGVQHTTDAINAEIGVIFVLTALGPLGPAAAWLGPLVGSLDGAAKALVPMLFGSHPLDSGSPSNMKLLTDLIQNKLIPFAERGPKVNLVGVSAPGISVADRTDRIVDTLRMIGAVR</sequence>
<name>A0A7K1URD2_9NOCA</name>
<proteinExistence type="predicted"/>